<evidence type="ECO:0000256" key="1">
    <source>
        <dbReference type="PIRSR" id="PIRSR607822-1"/>
    </source>
</evidence>
<dbReference type="Proteomes" id="UP000289794">
    <property type="component" value="Chromosome"/>
</dbReference>
<dbReference type="KEGG" id="bpro:PMF13cell1_01475"/>
<dbReference type="PIRSF" id="PIRSF037228">
    <property type="entry name" value="Lant_mod_RumM"/>
    <property type="match status" value="1"/>
</dbReference>
<dbReference type="PRINTS" id="PR01950">
    <property type="entry name" value="LANCSUPER"/>
</dbReference>
<dbReference type="InterPro" id="IPR017146">
    <property type="entry name" value="Lanti_2_LanM"/>
</dbReference>
<evidence type="ECO:0000259" key="2">
    <source>
        <dbReference type="Pfam" id="PF13575"/>
    </source>
</evidence>
<keyword evidence="1" id="KW-0479">Metal-binding</keyword>
<dbReference type="GO" id="GO:0031179">
    <property type="term" value="P:peptide modification"/>
    <property type="evidence" value="ECO:0007669"/>
    <property type="project" value="InterPro"/>
</dbReference>
<reference evidence="3 4" key="1">
    <citation type="submission" date="2019-01" db="EMBL/GenBank/DDBJ databases">
        <title>PMF-metabolizing Aryl O-demethylase.</title>
        <authorList>
            <person name="Kim M."/>
        </authorList>
    </citation>
    <scope>NUCLEOTIDE SEQUENCE [LARGE SCALE GENOMIC DNA]</scope>
    <source>
        <strain evidence="3 4">PMF1</strain>
    </source>
</reference>
<dbReference type="SMART" id="SM01260">
    <property type="entry name" value="LANC_like"/>
    <property type="match status" value="1"/>
</dbReference>
<dbReference type="Gene3D" id="1.50.10.20">
    <property type="match status" value="1"/>
</dbReference>
<dbReference type="Pfam" id="PF05147">
    <property type="entry name" value="LANC_like"/>
    <property type="match status" value="1"/>
</dbReference>
<feature type="binding site" evidence="1">
    <location>
        <position position="905"/>
    </location>
    <ligand>
        <name>Zn(2+)</name>
        <dbReference type="ChEBI" id="CHEBI:29105"/>
    </ligand>
</feature>
<proteinExistence type="predicted"/>
<dbReference type="InterPro" id="IPR007822">
    <property type="entry name" value="LANC-like"/>
</dbReference>
<dbReference type="GO" id="GO:0046872">
    <property type="term" value="F:metal ion binding"/>
    <property type="evidence" value="ECO:0007669"/>
    <property type="project" value="UniProtKB-KW"/>
</dbReference>
<dbReference type="AlphaFoldDB" id="A0A4P6LV81"/>
<dbReference type="PANTHER" id="PTHR12736:SF7">
    <property type="entry name" value="LANC-LIKE PROTEIN 3"/>
    <property type="match status" value="1"/>
</dbReference>
<feature type="domain" description="Lantibiotic biosynthesis protein dehydration" evidence="2">
    <location>
        <begin position="137"/>
        <end position="506"/>
    </location>
</feature>
<dbReference type="EMBL" id="CP035945">
    <property type="protein sequence ID" value="QBE95949.1"/>
    <property type="molecule type" value="Genomic_DNA"/>
</dbReference>
<gene>
    <name evidence="3" type="ORF">PMF13cell1_01475</name>
</gene>
<dbReference type="CDD" id="cd04792">
    <property type="entry name" value="LanM-like"/>
    <property type="match status" value="1"/>
</dbReference>
<feature type="binding site" evidence="1">
    <location>
        <position position="904"/>
    </location>
    <ligand>
        <name>Zn(2+)</name>
        <dbReference type="ChEBI" id="CHEBI:29105"/>
    </ligand>
</feature>
<feature type="binding site" evidence="1">
    <location>
        <position position="856"/>
    </location>
    <ligand>
        <name>Zn(2+)</name>
        <dbReference type="ChEBI" id="CHEBI:29105"/>
    </ligand>
</feature>
<accession>A0A4P6LV81</accession>
<name>A0A4P6LV81_9FIRM</name>
<dbReference type="SUPFAM" id="SSF158745">
    <property type="entry name" value="LanC-like"/>
    <property type="match status" value="1"/>
</dbReference>
<evidence type="ECO:0000313" key="3">
    <source>
        <dbReference type="EMBL" id="QBE95949.1"/>
    </source>
</evidence>
<sequence>MIENQKNSKKYKKLNTINPSLLKLYFNGDYQAVTLNCDRIKNKNFCGFYLIFSKLTWKWINDTYPDSLEWGEQLKGDFIFELVERIEPVAIKCLITEIHYCKENGFLKGCNSSEEYEYFNEWYFQNNSNLKEFFKAYPLLEKTILRIIHAYCNNIITIMSRVKKDRKQISYNFLNKGKVFNSVVSMKQLGDMHLDGNSVFCLLLDNGEKIIYKPHCIKYINVFNDYLNQFYVRQGLETKKIKTLDMGRYGWIEFIIQKACRDKRDVQKYYQRIGINLFLCYLMNNRDLHFENIIAHGEYPILIDLEAFDCDRRKSAGNTADNKAQHLLRNSVLNIGILPFYIENKAGRGVNLSGIEANEQKLPYSLPIIKNNKTSDIRIDYCRPLVQMAKNTPTLNYDHILPGDYTDDIVRGFYEAYSCAMKDAEVLLDGLKNSTNGIVCRCILRGTQQYQMLLNTSYWPELMVNDKKRYMHILNTYDKENMDQNDKQIMLSETESIFNGEIPYFWFTPDDTSLYLAAERKVKNFFSDTVLGQLEKKVKGLSNKDRNQQIRFIKQTMALAKTSELKNDYIFPNILNQMPEYYSEKMLLEAAVHLGDNIIESAIYGDNGDISWIIPRLHMSNEMEWHLDTANMYIYNGIAGISVFFHTLYHLSQYKRFQSIVKSLDKTMENYTNQVYKDRRYLQSELTGAINGEGSIIYAYQIIYQLTKKSKYICLAEKHTEVLIDLVKKCRCPDLISGNAGAILVYINMFNVTNKQKYINYAMNVADTLIMSAIPQEIGGLAWNINEGCALTGFSHGNAGISYAFAKLCRECGLERYKYAIEESIKYENLQFDEKIGNWVDLRKKNSDELDSVSWCHGAAGILISRLEIQELGISSLTEIIKEDINKAAKKILYTPLRKGQCLCHGNCGNIDILIKYLHHNYNPDLDKKLKSFLYKIAHKIYYNQINYLPQEENPGFMNGFAGVGYILLRETYDLPDILAVEI</sequence>
<dbReference type="RefSeq" id="WP_130180321.1">
    <property type="nucleotide sequence ID" value="NZ_CP035945.1"/>
</dbReference>
<dbReference type="InterPro" id="IPR025410">
    <property type="entry name" value="Lant_dehyd"/>
</dbReference>
<organism evidence="3 4">
    <name type="scientific">Blautia producta</name>
    <dbReference type="NCBI Taxonomy" id="33035"/>
    <lineage>
        <taxon>Bacteria</taxon>
        <taxon>Bacillati</taxon>
        <taxon>Bacillota</taxon>
        <taxon>Clostridia</taxon>
        <taxon>Lachnospirales</taxon>
        <taxon>Lachnospiraceae</taxon>
        <taxon>Blautia</taxon>
    </lineage>
</organism>
<dbReference type="GO" id="GO:0005886">
    <property type="term" value="C:plasma membrane"/>
    <property type="evidence" value="ECO:0007669"/>
    <property type="project" value="TreeGrafter"/>
</dbReference>
<dbReference type="Pfam" id="PF13575">
    <property type="entry name" value="DUF4135"/>
    <property type="match status" value="1"/>
</dbReference>
<dbReference type="PANTHER" id="PTHR12736">
    <property type="entry name" value="LANC-LIKE PROTEIN"/>
    <property type="match status" value="1"/>
</dbReference>
<dbReference type="NCBIfam" id="TIGR03897">
    <property type="entry name" value="lanti_2_LanM"/>
    <property type="match status" value="1"/>
</dbReference>
<protein>
    <recommendedName>
        <fullName evidence="2">Lantibiotic biosynthesis protein dehydration domain-containing protein</fullName>
    </recommendedName>
</protein>
<evidence type="ECO:0000313" key="4">
    <source>
        <dbReference type="Proteomes" id="UP000289794"/>
    </source>
</evidence>
<keyword evidence="1" id="KW-0862">Zinc</keyword>